<organism evidence="8 10">
    <name type="scientific">Sphingomonas koreensis</name>
    <dbReference type="NCBI Taxonomy" id="93064"/>
    <lineage>
        <taxon>Bacteria</taxon>
        <taxon>Pseudomonadati</taxon>
        <taxon>Pseudomonadota</taxon>
        <taxon>Alphaproteobacteria</taxon>
        <taxon>Sphingomonadales</taxon>
        <taxon>Sphingomonadaceae</taxon>
        <taxon>Sphingomonas</taxon>
    </lineage>
</organism>
<proteinExistence type="inferred from homology"/>
<gene>
    <name evidence="8" type="ORF">BRX40_08570</name>
    <name evidence="9" type="ORF">CA257_15520</name>
</gene>
<dbReference type="InterPro" id="IPR050638">
    <property type="entry name" value="AA-Vitamin_Transporters"/>
</dbReference>
<dbReference type="RefSeq" id="WP_075151316.1">
    <property type="nucleotide sequence ID" value="NZ_CP018820.1"/>
</dbReference>
<dbReference type="Proteomes" id="UP000185161">
    <property type="component" value="Chromosome"/>
</dbReference>
<evidence type="ECO:0000256" key="6">
    <source>
        <dbReference type="SAM" id="Phobius"/>
    </source>
</evidence>
<sequence>MDSQALAIALGLFSAFTLALANTAVKKGQDILAGRATLSSIAALLVAPFALIVPLPNAATWQALAWAIPAHFFYQICLIRAMQRGELSLVFPIMRGAAPLLTAGFAVVILREHLPAIGWLGLLIATGAVIVFALPARGVSLRAHPDKAAMGWALATALGVALYNMTDARGVRVAPDPFTYIVWLFMLDAICVTATALILRRRELRRAIAETWRTGAIAGALSIASFGAALYAYSLIEVAKVSALRETAVVWAALIGTRFLGEGLGRRRIVAAITLAAGLVLLQFS</sequence>
<feature type="domain" description="EamA" evidence="7">
    <location>
        <begin position="6"/>
        <end position="132"/>
    </location>
</feature>
<reference evidence="10" key="2">
    <citation type="submission" date="2016-12" db="EMBL/GenBank/DDBJ databases">
        <title>Whole genome sequencing of Sphingomonas sp. ABOJV.</title>
        <authorList>
            <person name="Conlan S."/>
            <person name="Thomas P.J."/>
            <person name="Mullikin J."/>
            <person name="Palmore T.N."/>
            <person name="Frank K.M."/>
            <person name="Segre J.A."/>
        </authorList>
    </citation>
    <scope>NUCLEOTIDE SEQUENCE [LARGE SCALE GENOMIC DNA]</scope>
    <source>
        <strain evidence="10">ABOJV</strain>
    </source>
</reference>
<feature type="transmembrane region" description="Helical" evidence="6">
    <location>
        <begin position="89"/>
        <end position="110"/>
    </location>
</feature>
<keyword evidence="3 6" id="KW-0812">Transmembrane</keyword>
<dbReference type="Proteomes" id="UP000286681">
    <property type="component" value="Unassembled WGS sequence"/>
</dbReference>
<feature type="transmembrane region" description="Helical" evidence="6">
    <location>
        <begin position="211"/>
        <end position="236"/>
    </location>
</feature>
<dbReference type="InterPro" id="IPR037185">
    <property type="entry name" value="EmrE-like"/>
</dbReference>
<dbReference type="STRING" id="93064.BRX40_08570"/>
<feature type="transmembrane region" description="Helical" evidence="6">
    <location>
        <begin position="59"/>
        <end position="77"/>
    </location>
</feature>
<dbReference type="PANTHER" id="PTHR32322:SF2">
    <property type="entry name" value="EAMA DOMAIN-CONTAINING PROTEIN"/>
    <property type="match status" value="1"/>
</dbReference>
<dbReference type="Pfam" id="PF00892">
    <property type="entry name" value="EamA"/>
    <property type="match status" value="2"/>
</dbReference>
<evidence type="ECO:0000256" key="5">
    <source>
        <dbReference type="ARBA" id="ARBA00023136"/>
    </source>
</evidence>
<dbReference type="KEGG" id="skr:BRX40_08570"/>
<keyword evidence="10" id="KW-1185">Reference proteome</keyword>
<dbReference type="GO" id="GO:0016020">
    <property type="term" value="C:membrane"/>
    <property type="evidence" value="ECO:0007669"/>
    <property type="project" value="UniProtKB-SubCell"/>
</dbReference>
<feature type="transmembrane region" description="Helical" evidence="6">
    <location>
        <begin position="32"/>
        <end position="53"/>
    </location>
</feature>
<accession>A0A1L6J9A9</accession>
<reference evidence="9 11" key="3">
    <citation type="submission" date="2018-07" db="EMBL/GenBank/DDBJ databases">
        <title>Genomic and Epidemiologic Investigation of an Indolent Hospital Outbreak.</title>
        <authorList>
            <person name="Johnson R.C."/>
            <person name="Deming C."/>
            <person name="Conlan S."/>
            <person name="Zellmer C.J."/>
            <person name="Michelin A.V."/>
            <person name="Lee-Lin S."/>
            <person name="Thomas P.J."/>
            <person name="Park M."/>
            <person name="Weingarten R.A."/>
            <person name="Less J."/>
            <person name="Dekker J.P."/>
            <person name="Frank K.M."/>
            <person name="Musser K.A."/>
            <person name="Mcquiston J.R."/>
            <person name="Henderson D.K."/>
            <person name="Lau A.F."/>
            <person name="Palmore T.N."/>
            <person name="Segre J.A."/>
        </authorList>
    </citation>
    <scope>NUCLEOTIDE SEQUENCE [LARGE SCALE GENOMIC DNA]</scope>
    <source>
        <strain evidence="9 11">SK-NIH.Env10_0317</strain>
    </source>
</reference>
<keyword evidence="5 6" id="KW-0472">Membrane</keyword>
<dbReference type="SUPFAM" id="SSF103481">
    <property type="entry name" value="Multidrug resistance efflux transporter EmrE"/>
    <property type="match status" value="2"/>
</dbReference>
<dbReference type="EMBL" id="CP018820">
    <property type="protein sequence ID" value="APR52479.1"/>
    <property type="molecule type" value="Genomic_DNA"/>
</dbReference>
<dbReference type="EMBL" id="QQWO01000013">
    <property type="protein sequence ID" value="RSV01215.1"/>
    <property type="molecule type" value="Genomic_DNA"/>
</dbReference>
<dbReference type="OrthoDB" id="9783707at2"/>
<dbReference type="InterPro" id="IPR000620">
    <property type="entry name" value="EamA_dom"/>
</dbReference>
<name>A0A1L6J9A9_9SPHN</name>
<evidence type="ECO:0000256" key="3">
    <source>
        <dbReference type="ARBA" id="ARBA00022692"/>
    </source>
</evidence>
<keyword evidence="4 6" id="KW-1133">Transmembrane helix</keyword>
<evidence type="ECO:0000256" key="2">
    <source>
        <dbReference type="ARBA" id="ARBA00007362"/>
    </source>
</evidence>
<protein>
    <recommendedName>
        <fullName evidence="7">EamA domain-containing protein</fullName>
    </recommendedName>
</protein>
<dbReference type="Gene3D" id="1.10.3730.20">
    <property type="match status" value="2"/>
</dbReference>
<evidence type="ECO:0000259" key="7">
    <source>
        <dbReference type="Pfam" id="PF00892"/>
    </source>
</evidence>
<feature type="transmembrane region" description="Helical" evidence="6">
    <location>
        <begin position="116"/>
        <end position="136"/>
    </location>
</feature>
<evidence type="ECO:0000313" key="11">
    <source>
        <dbReference type="Proteomes" id="UP000286681"/>
    </source>
</evidence>
<evidence type="ECO:0000256" key="4">
    <source>
        <dbReference type="ARBA" id="ARBA00022989"/>
    </source>
</evidence>
<dbReference type="PANTHER" id="PTHR32322">
    <property type="entry name" value="INNER MEMBRANE TRANSPORTER"/>
    <property type="match status" value="1"/>
</dbReference>
<feature type="transmembrane region" description="Helical" evidence="6">
    <location>
        <begin position="178"/>
        <end position="199"/>
    </location>
</feature>
<evidence type="ECO:0000256" key="1">
    <source>
        <dbReference type="ARBA" id="ARBA00004141"/>
    </source>
</evidence>
<evidence type="ECO:0000313" key="8">
    <source>
        <dbReference type="EMBL" id="APR52479.1"/>
    </source>
</evidence>
<dbReference type="AlphaFoldDB" id="A0A1L6J9A9"/>
<feature type="transmembrane region" description="Helical" evidence="6">
    <location>
        <begin position="148"/>
        <end position="166"/>
    </location>
</feature>
<evidence type="ECO:0000313" key="10">
    <source>
        <dbReference type="Proteomes" id="UP000185161"/>
    </source>
</evidence>
<dbReference type="GeneID" id="44132610"/>
<comment type="similarity">
    <text evidence="2">Belongs to the EamA transporter family.</text>
</comment>
<comment type="subcellular location">
    <subcellularLocation>
        <location evidence="1">Membrane</location>
        <topology evidence="1">Multi-pass membrane protein</topology>
    </subcellularLocation>
</comment>
<feature type="domain" description="EamA" evidence="7">
    <location>
        <begin position="150"/>
        <end position="282"/>
    </location>
</feature>
<evidence type="ECO:0000313" key="9">
    <source>
        <dbReference type="EMBL" id="RSV01215.1"/>
    </source>
</evidence>
<feature type="transmembrane region" description="Helical" evidence="6">
    <location>
        <begin position="6"/>
        <end position="25"/>
    </location>
</feature>
<reference evidence="8" key="1">
    <citation type="submission" date="2016-12" db="EMBL/GenBank/DDBJ databases">
        <title>Whole genome sequencing of Sphingomonas koreensis.</title>
        <authorList>
            <person name="Conlan S."/>
            <person name="Thomas P.J."/>
            <person name="Mullikin J."/>
            <person name="Palmore T.N."/>
            <person name="Frank K.M."/>
            <person name="Segre J.A."/>
        </authorList>
    </citation>
    <scope>NUCLEOTIDE SEQUENCE</scope>
    <source>
        <strain evidence="8">ABOJV</strain>
    </source>
</reference>